<keyword evidence="4" id="KW-1134">Transmembrane beta strand</keyword>
<evidence type="ECO:0000256" key="3">
    <source>
        <dbReference type="ARBA" id="ARBA00022448"/>
    </source>
</evidence>
<evidence type="ECO:0000256" key="7">
    <source>
        <dbReference type="ARBA" id="ARBA00023237"/>
    </source>
</evidence>
<dbReference type="Proteomes" id="UP000525652">
    <property type="component" value="Unassembled WGS sequence"/>
</dbReference>
<comment type="subcellular location">
    <subcellularLocation>
        <location evidence="1">Cell outer membrane</location>
    </subcellularLocation>
</comment>
<evidence type="ECO:0000313" key="9">
    <source>
        <dbReference type="EMBL" id="MBC2601449.1"/>
    </source>
</evidence>
<protein>
    <submittedName>
        <fullName evidence="9">TolC family protein</fullName>
    </submittedName>
</protein>
<dbReference type="GO" id="GO:1990281">
    <property type="term" value="C:efflux pump complex"/>
    <property type="evidence" value="ECO:0007669"/>
    <property type="project" value="TreeGrafter"/>
</dbReference>
<keyword evidence="6" id="KW-0472">Membrane</keyword>
<gene>
    <name evidence="9" type="ORF">H5P30_06625</name>
</gene>
<dbReference type="PANTHER" id="PTHR30026:SF20">
    <property type="entry name" value="OUTER MEMBRANE PROTEIN TOLC"/>
    <property type="match status" value="1"/>
</dbReference>
<keyword evidence="5" id="KW-0812">Transmembrane</keyword>
<dbReference type="GO" id="GO:0015288">
    <property type="term" value="F:porin activity"/>
    <property type="evidence" value="ECO:0007669"/>
    <property type="project" value="TreeGrafter"/>
</dbReference>
<reference evidence="9 10" key="1">
    <citation type="submission" date="2020-07" db="EMBL/GenBank/DDBJ databases">
        <authorList>
            <person name="Feng X."/>
        </authorList>
    </citation>
    <scope>NUCLEOTIDE SEQUENCE [LARGE SCALE GENOMIC DNA]</scope>
    <source>
        <strain evidence="9 10">JCM14086</strain>
    </source>
</reference>
<proteinExistence type="inferred from homology"/>
<keyword evidence="3" id="KW-0813">Transport</keyword>
<evidence type="ECO:0000256" key="1">
    <source>
        <dbReference type="ARBA" id="ARBA00004442"/>
    </source>
</evidence>
<dbReference type="PANTHER" id="PTHR30026">
    <property type="entry name" value="OUTER MEMBRANE PROTEIN TOLC"/>
    <property type="match status" value="1"/>
</dbReference>
<evidence type="ECO:0000313" key="10">
    <source>
        <dbReference type="Proteomes" id="UP000525652"/>
    </source>
</evidence>
<dbReference type="EMBL" id="JACHVA010000053">
    <property type="protein sequence ID" value="MBC2601449.1"/>
    <property type="molecule type" value="Genomic_DNA"/>
</dbReference>
<dbReference type="AlphaFoldDB" id="A0A7X1AX94"/>
<dbReference type="RefSeq" id="WP_185692162.1">
    <property type="nucleotide sequence ID" value="NZ_JACHVA010000053.1"/>
</dbReference>
<name>A0A7X1AX94_9BACT</name>
<dbReference type="InterPro" id="IPR051906">
    <property type="entry name" value="TolC-like"/>
</dbReference>
<evidence type="ECO:0000256" key="8">
    <source>
        <dbReference type="SAM" id="SignalP"/>
    </source>
</evidence>
<dbReference type="Pfam" id="PF02321">
    <property type="entry name" value="OEP"/>
    <property type="match status" value="2"/>
</dbReference>
<comment type="caution">
    <text evidence="9">The sequence shown here is derived from an EMBL/GenBank/DDBJ whole genome shotgun (WGS) entry which is preliminary data.</text>
</comment>
<evidence type="ECO:0000256" key="5">
    <source>
        <dbReference type="ARBA" id="ARBA00022692"/>
    </source>
</evidence>
<keyword evidence="8" id="KW-0732">Signal</keyword>
<comment type="similarity">
    <text evidence="2">Belongs to the outer membrane factor (OMF) (TC 1.B.17) family.</text>
</comment>
<keyword evidence="10" id="KW-1185">Reference proteome</keyword>
<sequence>MQSLRTILLSLFMGTLALQAVSVPVVPQSAVEAPPPPVNPEMLSTLVNTQSESAPKLDIAQAMKLALANNFDRKISQENVASARASVEQARGPVLPQVSVGVNYQQVNEDQYAVEAGFSPEKQTALSLNASQMIYNDTQVTAVRSSRRQFEAAQESDKSVALDIASQAGLAYIKVLSILSNLEIAEDNLRITRENLEIARIRRSVGTSGPEEILRFESEEAQQESELWSQRNRLHSAMNDLNQVLGESPDRSWNLEDITLESAVFNTSLSTLIPLASSQKSSDRFRMASIAYALSRSPEVASLGYSAAAQQLQLDENRRSFFVPDVEASFQYSHILDSEYPSSISTPEEDDTWTFLISASLPLFEGGARFGNIRQARAGLRSIQWQDAQTRQAVSVNVSNSLAAMASSWQSIRLSRIASERADANLEIVQEKYEQGSVSIVDLLDAQNNALVQKLTASIDLYRFFQDLISYQRSLSWAEPLADEEARQEFIEDFRARLDDV</sequence>
<keyword evidence="7" id="KW-0998">Cell outer membrane</keyword>
<dbReference type="GO" id="GO:0009279">
    <property type="term" value="C:cell outer membrane"/>
    <property type="evidence" value="ECO:0007669"/>
    <property type="project" value="UniProtKB-SubCell"/>
</dbReference>
<dbReference type="Gene3D" id="1.20.1600.10">
    <property type="entry name" value="Outer membrane efflux proteins (OEP)"/>
    <property type="match status" value="1"/>
</dbReference>
<feature type="chain" id="PRO_5031565472" evidence="8">
    <location>
        <begin position="21"/>
        <end position="501"/>
    </location>
</feature>
<feature type="signal peptide" evidence="8">
    <location>
        <begin position="1"/>
        <end position="20"/>
    </location>
</feature>
<organism evidence="9 10">
    <name type="scientific">Puniceicoccus vermicola</name>
    <dbReference type="NCBI Taxonomy" id="388746"/>
    <lineage>
        <taxon>Bacteria</taxon>
        <taxon>Pseudomonadati</taxon>
        <taxon>Verrucomicrobiota</taxon>
        <taxon>Opitutia</taxon>
        <taxon>Puniceicoccales</taxon>
        <taxon>Puniceicoccaceae</taxon>
        <taxon>Puniceicoccus</taxon>
    </lineage>
</organism>
<dbReference type="GO" id="GO:0015562">
    <property type="term" value="F:efflux transmembrane transporter activity"/>
    <property type="evidence" value="ECO:0007669"/>
    <property type="project" value="InterPro"/>
</dbReference>
<dbReference type="SUPFAM" id="SSF56954">
    <property type="entry name" value="Outer membrane efflux proteins (OEP)"/>
    <property type="match status" value="1"/>
</dbReference>
<accession>A0A7X1AX94</accession>
<dbReference type="InterPro" id="IPR003423">
    <property type="entry name" value="OMP_efflux"/>
</dbReference>
<evidence type="ECO:0000256" key="4">
    <source>
        <dbReference type="ARBA" id="ARBA00022452"/>
    </source>
</evidence>
<evidence type="ECO:0000256" key="2">
    <source>
        <dbReference type="ARBA" id="ARBA00007613"/>
    </source>
</evidence>
<evidence type="ECO:0000256" key="6">
    <source>
        <dbReference type="ARBA" id="ARBA00023136"/>
    </source>
</evidence>